<dbReference type="AlphaFoldDB" id="A0A0K0DJ42"/>
<organism evidence="2 3">
    <name type="scientific">Angiostrongylus cantonensis</name>
    <name type="common">Rat lungworm</name>
    <dbReference type="NCBI Taxonomy" id="6313"/>
    <lineage>
        <taxon>Eukaryota</taxon>
        <taxon>Metazoa</taxon>
        <taxon>Ecdysozoa</taxon>
        <taxon>Nematoda</taxon>
        <taxon>Chromadorea</taxon>
        <taxon>Rhabditida</taxon>
        <taxon>Rhabditina</taxon>
        <taxon>Rhabditomorpha</taxon>
        <taxon>Strongyloidea</taxon>
        <taxon>Metastrongylidae</taxon>
        <taxon>Angiostrongylus</taxon>
    </lineage>
</organism>
<feature type="chain" id="PRO_5005326750" evidence="1">
    <location>
        <begin position="19"/>
        <end position="107"/>
    </location>
</feature>
<evidence type="ECO:0000256" key="1">
    <source>
        <dbReference type="SAM" id="SignalP"/>
    </source>
</evidence>
<accession>A0A0K0DJ42</accession>
<reference evidence="3" key="2">
    <citation type="submission" date="2017-02" db="UniProtKB">
        <authorList>
            <consortium name="WormBaseParasite"/>
        </authorList>
    </citation>
    <scope>IDENTIFICATION</scope>
</reference>
<feature type="signal peptide" evidence="1">
    <location>
        <begin position="1"/>
        <end position="18"/>
    </location>
</feature>
<proteinExistence type="predicted"/>
<evidence type="ECO:0000313" key="3">
    <source>
        <dbReference type="WBParaSite" id="ACAC_0001138601-mRNA-1"/>
    </source>
</evidence>
<dbReference type="Proteomes" id="UP000035642">
    <property type="component" value="Unassembled WGS sequence"/>
</dbReference>
<dbReference type="WBParaSite" id="ACAC_0001138601-mRNA-1">
    <property type="protein sequence ID" value="ACAC_0001138601-mRNA-1"/>
    <property type="gene ID" value="ACAC_0001138601"/>
</dbReference>
<keyword evidence="2" id="KW-1185">Reference proteome</keyword>
<reference evidence="2" key="1">
    <citation type="submission" date="2012-09" db="EMBL/GenBank/DDBJ databases">
        <authorList>
            <person name="Martin A.A."/>
        </authorList>
    </citation>
    <scope>NUCLEOTIDE SEQUENCE</scope>
</reference>
<keyword evidence="1" id="KW-0732">Signal</keyword>
<name>A0A0K0DJ42_ANGCA</name>
<sequence>MSIVTAAALVFGIVFATADEASQNVKNKTAAGQYGYEDAYYGQNFYDDFDYNIYNYARNTLINNAFTGVFDRSKVDNGYSSTSCDRCCKIAARLDRITESLRSLAWC</sequence>
<protein>
    <submittedName>
        <fullName evidence="3">Secreted protein</fullName>
    </submittedName>
</protein>
<evidence type="ECO:0000313" key="2">
    <source>
        <dbReference type="Proteomes" id="UP000035642"/>
    </source>
</evidence>